<evidence type="ECO:0000313" key="2">
    <source>
        <dbReference type="Proteomes" id="UP000035154"/>
    </source>
</evidence>
<dbReference type="EMBL" id="JAIW01000060">
    <property type="protein sequence ID" value="KLE08554.1"/>
    <property type="molecule type" value="Genomic_DNA"/>
</dbReference>
<sequence length="182" mass="21462">MPYSINQAEVLIDNLLAYYDVSTYSDLALKIDTTQANISVWKTRNSINAIKKKCKELGIYNEIFGNAEIKYNLELGKKFYSDEEVKKMRALSGDFDFTEIDKLKEECKKWNIRITDINNEKVLYYFETLFRDCDMNNKLLELEKDIKDLILKYNPKIDKSTQDLFFEFLEKNRTGVKNGNEN</sequence>
<evidence type="ECO:0000313" key="1">
    <source>
        <dbReference type="EMBL" id="KLE08554.1"/>
    </source>
</evidence>
<dbReference type="PATRIC" id="fig|1447263.3.peg.1884"/>
<accession>A0A0G9KPQ3</accession>
<proteinExistence type="predicted"/>
<protein>
    <submittedName>
        <fullName evidence="1">Uncharacterized protein</fullName>
    </submittedName>
</protein>
<dbReference type="AlphaFoldDB" id="A0A0G9KPQ3"/>
<dbReference type="RefSeq" id="WP_046998710.1">
    <property type="nucleotide sequence ID" value="NZ_JAIW01000060.1"/>
</dbReference>
<dbReference type="Proteomes" id="UP000035154">
    <property type="component" value="Unassembled WGS sequence"/>
</dbReference>
<reference evidence="1 2" key="1">
    <citation type="submission" date="2014-01" db="EMBL/GenBank/DDBJ databases">
        <title>Development of a Comparative Genomic Fingerprinting Assay for High Resolution Genotyping of Arcobacter butzleri.</title>
        <authorList>
            <person name="Webb A.L."/>
            <person name="Inglis G.D."/>
            <person name="Kruczkiewicz P."/>
            <person name="Selinger L.B."/>
            <person name="Taboada E.N."/>
        </authorList>
    </citation>
    <scope>NUCLEOTIDE SEQUENCE [LARGE SCALE GENOMIC DNA]</scope>
    <source>
        <strain evidence="1 2">L355</strain>
    </source>
</reference>
<organism evidence="1 2">
    <name type="scientific">Aliarcobacter butzleri L355</name>
    <dbReference type="NCBI Taxonomy" id="1447263"/>
    <lineage>
        <taxon>Bacteria</taxon>
        <taxon>Pseudomonadati</taxon>
        <taxon>Campylobacterota</taxon>
        <taxon>Epsilonproteobacteria</taxon>
        <taxon>Campylobacterales</taxon>
        <taxon>Arcobacteraceae</taxon>
        <taxon>Aliarcobacter</taxon>
    </lineage>
</organism>
<name>A0A0G9KPQ3_9BACT</name>
<comment type="caution">
    <text evidence="1">The sequence shown here is derived from an EMBL/GenBank/DDBJ whole genome shotgun (WGS) entry which is preliminary data.</text>
</comment>
<gene>
    <name evidence="1" type="ORF">AF80_09655</name>
</gene>